<evidence type="ECO:0000313" key="3">
    <source>
        <dbReference type="Proteomes" id="UP001451303"/>
    </source>
</evidence>
<feature type="region of interest" description="Disordered" evidence="1">
    <location>
        <begin position="1"/>
        <end position="113"/>
    </location>
</feature>
<name>A0ABR3DT02_NEUIN</name>
<gene>
    <name evidence="2" type="ORF">QR685DRAFT_467070</name>
</gene>
<evidence type="ECO:0000256" key="1">
    <source>
        <dbReference type="SAM" id="MobiDB-lite"/>
    </source>
</evidence>
<feature type="compositionally biased region" description="Acidic residues" evidence="1">
    <location>
        <begin position="642"/>
        <end position="663"/>
    </location>
</feature>
<feature type="region of interest" description="Disordered" evidence="1">
    <location>
        <begin position="546"/>
        <end position="568"/>
    </location>
</feature>
<feature type="compositionally biased region" description="Polar residues" evidence="1">
    <location>
        <begin position="28"/>
        <end position="46"/>
    </location>
</feature>
<comment type="caution">
    <text evidence="2">The sequence shown here is derived from an EMBL/GenBank/DDBJ whole genome shotgun (WGS) entry which is preliminary data.</text>
</comment>
<feature type="region of interest" description="Disordered" evidence="1">
    <location>
        <begin position="140"/>
        <end position="206"/>
    </location>
</feature>
<feature type="compositionally biased region" description="Low complexity" evidence="1">
    <location>
        <begin position="47"/>
        <end position="56"/>
    </location>
</feature>
<feature type="compositionally biased region" description="Basic and acidic residues" evidence="1">
    <location>
        <begin position="606"/>
        <end position="626"/>
    </location>
</feature>
<dbReference type="EMBL" id="JAVLET010000001">
    <property type="protein sequence ID" value="KAL0475799.1"/>
    <property type="molecule type" value="Genomic_DNA"/>
</dbReference>
<feature type="compositionally biased region" description="Low complexity" evidence="1">
    <location>
        <begin position="156"/>
        <end position="167"/>
    </location>
</feature>
<feature type="compositionally biased region" description="Polar residues" evidence="1">
    <location>
        <begin position="628"/>
        <end position="641"/>
    </location>
</feature>
<feature type="compositionally biased region" description="Acidic residues" evidence="1">
    <location>
        <begin position="710"/>
        <end position="719"/>
    </location>
</feature>
<protein>
    <submittedName>
        <fullName evidence="2">Uncharacterized protein</fullName>
    </submittedName>
</protein>
<keyword evidence="3" id="KW-1185">Reference proteome</keyword>
<dbReference type="Proteomes" id="UP001451303">
    <property type="component" value="Unassembled WGS sequence"/>
</dbReference>
<organism evidence="2 3">
    <name type="scientific">Neurospora intermedia</name>
    <dbReference type="NCBI Taxonomy" id="5142"/>
    <lineage>
        <taxon>Eukaryota</taxon>
        <taxon>Fungi</taxon>
        <taxon>Dikarya</taxon>
        <taxon>Ascomycota</taxon>
        <taxon>Pezizomycotina</taxon>
        <taxon>Sordariomycetes</taxon>
        <taxon>Sordariomycetidae</taxon>
        <taxon>Sordariales</taxon>
        <taxon>Sordariaceae</taxon>
        <taxon>Neurospora</taxon>
    </lineage>
</organism>
<feature type="compositionally biased region" description="Polar residues" evidence="1">
    <location>
        <begin position="546"/>
        <end position="559"/>
    </location>
</feature>
<evidence type="ECO:0000313" key="2">
    <source>
        <dbReference type="EMBL" id="KAL0475799.1"/>
    </source>
</evidence>
<sequence>MGSASSTGADDSERGRPLTRAGIDDGTGTDNTNYSPSLSSRADSNQLISSPPSLSSCADSNQINSSSPYLPSSPRPRFRSPHSTSPRPRPRHRSPPRHFSRSPLSLRASFPPRTGFPSGFAPSFFERATAAARAANLAANSLRGSSPSSFDEREVSSPSSRGSFGPSARLTRYSAAPSPDARPIYSPDLRDSNLPFPSFPTPPPAAKPHNTAPYGFNYPPYTASNNNNRNQHSALPECLITDKECWRALDPSKTGAKEGFGRRNFDVWVEKEFTSVVLCVADKRNKCRGVIVRYRIDERMHEVKEAEGLDLDLGIDVDTSGKGAPVWKKGVLGLKVIDFWRPGVGDKELQAALGETTSDVFRLLKDVDAIQIHGGAGPSMSGNVEYPIDARMRRYLDMEENVQRLAMQLGYEQVSEEQKPMGVRWVLEFPRDALDDLFEVMTKLSKNRLEEKEWKERERKIEFRRCAKEEEFKFINEAGAGGTKYVEDASADADLMDMAMLNEMERGGLREVRTRADDARRMPISTGDLPVRNSGGGLGPVLFSASLSPSGSVNSNTDRSIVLPWKENPGSRGRAVLRYIDRDSPESGEVDGTRSEDAIPEQSTMLEHKESTSPKPGQEEESRLEGDSMSSPEITTLFNDEQSSDDEMFPDEESSSGDADDEGDRYHLSGSNSPENKPTLVEHVGVDAEKAGGSLHGNKNVDVSVRSVDPSDEDSPHDD</sequence>
<proteinExistence type="predicted"/>
<feature type="compositionally biased region" description="Pro residues" evidence="1">
    <location>
        <begin position="197"/>
        <end position="206"/>
    </location>
</feature>
<feature type="compositionally biased region" description="Basic and acidic residues" evidence="1">
    <location>
        <begin position="580"/>
        <end position="597"/>
    </location>
</feature>
<feature type="region of interest" description="Disordered" evidence="1">
    <location>
        <begin position="580"/>
        <end position="719"/>
    </location>
</feature>
<accession>A0ABR3DT02</accession>
<feature type="compositionally biased region" description="Basic residues" evidence="1">
    <location>
        <begin position="88"/>
        <end position="100"/>
    </location>
</feature>
<reference evidence="2 3" key="1">
    <citation type="submission" date="2023-09" db="EMBL/GenBank/DDBJ databases">
        <title>Multi-omics analysis of a traditional fermented food reveals byproduct-associated fungal strains for waste-to-food upcycling.</title>
        <authorList>
            <consortium name="Lawrence Berkeley National Laboratory"/>
            <person name="Rekdal V.M."/>
            <person name="Villalobos-Escobedo J.M."/>
            <person name="Rodriguez-Valeron N."/>
            <person name="Garcia M.O."/>
            <person name="Vasquez D.P."/>
            <person name="Damayanti I."/>
            <person name="Sorensen P.M."/>
            <person name="Baidoo E.E."/>
            <person name="De Carvalho A.C."/>
            <person name="Riley R."/>
            <person name="Lipzen A."/>
            <person name="He G."/>
            <person name="Yan M."/>
            <person name="Haridas S."/>
            <person name="Daum C."/>
            <person name="Yoshinaga Y."/>
            <person name="Ng V."/>
            <person name="Grigoriev I.V."/>
            <person name="Munk R."/>
            <person name="Nuraida L."/>
            <person name="Wijaya C.H."/>
            <person name="Morales P.-C."/>
            <person name="Keasling J.D."/>
        </authorList>
    </citation>
    <scope>NUCLEOTIDE SEQUENCE [LARGE SCALE GENOMIC DNA]</scope>
    <source>
        <strain evidence="2 3">FGSC 2613</strain>
    </source>
</reference>